<name>A0A372LKI8_9BACI</name>
<evidence type="ECO:0000256" key="4">
    <source>
        <dbReference type="ARBA" id="ARBA00022898"/>
    </source>
</evidence>
<comment type="caution">
    <text evidence="8">The sequence shown here is derived from an EMBL/GenBank/DDBJ whole genome shotgun (WGS) entry which is preliminary data.</text>
</comment>
<dbReference type="InterPro" id="IPR015421">
    <property type="entry name" value="PyrdxlP-dep_Trfase_major"/>
</dbReference>
<dbReference type="Proteomes" id="UP000264541">
    <property type="component" value="Unassembled WGS sequence"/>
</dbReference>
<evidence type="ECO:0000313" key="9">
    <source>
        <dbReference type="Proteomes" id="UP000264541"/>
    </source>
</evidence>
<dbReference type="RefSeq" id="WP_117328089.1">
    <property type="nucleotide sequence ID" value="NZ_QVTE01000053.1"/>
</dbReference>
<evidence type="ECO:0000256" key="6">
    <source>
        <dbReference type="ARBA" id="ARBA00023014"/>
    </source>
</evidence>
<keyword evidence="6" id="KW-0411">Iron-sulfur</keyword>
<dbReference type="Gene3D" id="1.10.260.50">
    <property type="match status" value="1"/>
</dbReference>
<keyword evidence="5" id="KW-0408">Iron</keyword>
<keyword evidence="3" id="KW-0479">Metal-binding</keyword>
<dbReference type="GO" id="GO:0046872">
    <property type="term" value="F:metal ion binding"/>
    <property type="evidence" value="ECO:0007669"/>
    <property type="project" value="UniProtKB-KW"/>
</dbReference>
<protein>
    <submittedName>
        <fullName evidence="8">Cysteine desulfurase</fullName>
    </submittedName>
</protein>
<evidence type="ECO:0000256" key="3">
    <source>
        <dbReference type="ARBA" id="ARBA00022723"/>
    </source>
</evidence>
<evidence type="ECO:0000256" key="2">
    <source>
        <dbReference type="ARBA" id="ARBA00006490"/>
    </source>
</evidence>
<comment type="similarity">
    <text evidence="2">Belongs to the class-V pyridoxal-phosphate-dependent aminotransferase family. NifS/IscS subfamily.</text>
</comment>
<comment type="cofactor">
    <cofactor evidence="1">
        <name>pyridoxal 5'-phosphate</name>
        <dbReference type="ChEBI" id="CHEBI:597326"/>
    </cofactor>
</comment>
<proteinExistence type="inferred from homology"/>
<dbReference type="PIRSF" id="PIRSF005572">
    <property type="entry name" value="NifS"/>
    <property type="match status" value="1"/>
</dbReference>
<keyword evidence="9" id="KW-1185">Reference proteome</keyword>
<organism evidence="8 9">
    <name type="scientific">Peribacillus saganii</name>
    <dbReference type="NCBI Taxonomy" id="2303992"/>
    <lineage>
        <taxon>Bacteria</taxon>
        <taxon>Bacillati</taxon>
        <taxon>Bacillota</taxon>
        <taxon>Bacilli</taxon>
        <taxon>Bacillales</taxon>
        <taxon>Bacillaceae</taxon>
        <taxon>Peribacillus</taxon>
    </lineage>
</organism>
<reference evidence="8 9" key="1">
    <citation type="submission" date="2018-08" db="EMBL/GenBank/DDBJ databases">
        <title>Bacillus chawlae sp. nov., Bacillus glennii sp. nov., and Bacillus saganii sp. nov. Isolated from the Vehicle Assembly Building at Kennedy Space Center where the Viking Spacecraft were Assembled.</title>
        <authorList>
            <person name="Seuylemezian A."/>
            <person name="Vaishampayan P."/>
        </authorList>
    </citation>
    <scope>NUCLEOTIDE SEQUENCE [LARGE SCALE GENOMIC DNA]</scope>
    <source>
        <strain evidence="8 9">V47-23a</strain>
    </source>
</reference>
<dbReference type="OrthoDB" id="9808002at2"/>
<sequence>MIYFDNSATTKPYREVIESFVKVSEDYFGNPSSLHGLGANAEKLLSQARKQIAGLLSVKEAEVFFTSGGTEGNNIAIKGSVLSRSGRGKHIITTEIEHASVRAACEQLEAEFGFEVTFLKPDRDGKISPKDLKEALREDTILVSVMHVNNEVGSIQPIEDIGAILKEYPNALFHVDHVQGAGKIPLNLKNSGIDLCTLSAHKFHGLKGTGIIFIKEGIRLFPLFSGGSQESGIRSGTENVAGAVSVAKALRMVTEDRNSNNRLKEVNSYLRESLDAINGIEINSPAEAVSHILNFSLPGIKSEVFVHALEERNIYVSTTSACSSRKKSVSKTVYSMFDSEERAESTVRISLSYQNTLQEARAVVQAIAETVSKLKSVMR</sequence>
<feature type="domain" description="Aminotransferase class V" evidence="7">
    <location>
        <begin position="2"/>
        <end position="361"/>
    </location>
</feature>
<evidence type="ECO:0000256" key="1">
    <source>
        <dbReference type="ARBA" id="ARBA00001933"/>
    </source>
</evidence>
<evidence type="ECO:0000259" key="7">
    <source>
        <dbReference type="Pfam" id="PF00266"/>
    </source>
</evidence>
<dbReference type="Gene3D" id="3.90.1150.10">
    <property type="entry name" value="Aspartate Aminotransferase, domain 1"/>
    <property type="match status" value="1"/>
</dbReference>
<dbReference type="FunFam" id="3.40.640.10:FF:000084">
    <property type="entry name" value="IscS-like cysteine desulfurase"/>
    <property type="match status" value="1"/>
</dbReference>
<evidence type="ECO:0000256" key="5">
    <source>
        <dbReference type="ARBA" id="ARBA00023004"/>
    </source>
</evidence>
<dbReference type="SUPFAM" id="SSF53383">
    <property type="entry name" value="PLP-dependent transferases"/>
    <property type="match status" value="1"/>
</dbReference>
<dbReference type="NCBIfam" id="NF002806">
    <property type="entry name" value="PRK02948.1"/>
    <property type="match status" value="1"/>
</dbReference>
<dbReference type="PANTHER" id="PTHR11601">
    <property type="entry name" value="CYSTEINE DESULFURYLASE FAMILY MEMBER"/>
    <property type="match status" value="1"/>
</dbReference>
<gene>
    <name evidence="8" type="ORF">D0469_17865</name>
</gene>
<evidence type="ECO:0000313" key="8">
    <source>
        <dbReference type="EMBL" id="RFU66153.1"/>
    </source>
</evidence>
<dbReference type="InterPro" id="IPR000192">
    <property type="entry name" value="Aminotrans_V_dom"/>
</dbReference>
<accession>A0A372LKI8</accession>
<dbReference type="GO" id="GO:0031071">
    <property type="term" value="F:cysteine desulfurase activity"/>
    <property type="evidence" value="ECO:0007669"/>
    <property type="project" value="UniProtKB-ARBA"/>
</dbReference>
<dbReference type="GO" id="GO:0051536">
    <property type="term" value="F:iron-sulfur cluster binding"/>
    <property type="evidence" value="ECO:0007669"/>
    <property type="project" value="UniProtKB-KW"/>
</dbReference>
<dbReference type="Gene3D" id="3.40.640.10">
    <property type="entry name" value="Type I PLP-dependent aspartate aminotransferase-like (Major domain)"/>
    <property type="match status" value="1"/>
</dbReference>
<dbReference type="Pfam" id="PF00266">
    <property type="entry name" value="Aminotran_5"/>
    <property type="match status" value="1"/>
</dbReference>
<dbReference type="InterPro" id="IPR016454">
    <property type="entry name" value="Cysteine_dSase"/>
</dbReference>
<dbReference type="InterPro" id="IPR015422">
    <property type="entry name" value="PyrdxlP-dep_Trfase_small"/>
</dbReference>
<dbReference type="AlphaFoldDB" id="A0A372LKI8"/>
<dbReference type="PANTHER" id="PTHR11601:SF50">
    <property type="entry name" value="CYSTEINE DESULFURASE ISCS 2-RELATED"/>
    <property type="match status" value="1"/>
</dbReference>
<keyword evidence="4" id="KW-0663">Pyridoxal phosphate</keyword>
<dbReference type="InterPro" id="IPR015424">
    <property type="entry name" value="PyrdxlP-dep_Trfase"/>
</dbReference>
<dbReference type="EMBL" id="QVTE01000053">
    <property type="protein sequence ID" value="RFU66153.1"/>
    <property type="molecule type" value="Genomic_DNA"/>
</dbReference>